<dbReference type="SFLD" id="SFLDS00029">
    <property type="entry name" value="Radical_SAM"/>
    <property type="match status" value="1"/>
</dbReference>
<name>A0A286RLI5_9BACT</name>
<evidence type="ECO:0000313" key="10">
    <source>
        <dbReference type="Proteomes" id="UP000215086"/>
    </source>
</evidence>
<organism evidence="9 10">
    <name type="scientific">Thermogutta terrifontis</name>
    <dbReference type="NCBI Taxonomy" id="1331910"/>
    <lineage>
        <taxon>Bacteria</taxon>
        <taxon>Pseudomonadati</taxon>
        <taxon>Planctomycetota</taxon>
        <taxon>Planctomycetia</taxon>
        <taxon>Pirellulales</taxon>
        <taxon>Thermoguttaceae</taxon>
        <taxon>Thermogutta</taxon>
    </lineage>
</organism>
<comment type="cofactor">
    <cofactor evidence="1">
        <name>[4Fe-4S] cluster</name>
        <dbReference type="ChEBI" id="CHEBI:49883"/>
    </cofactor>
</comment>
<dbReference type="SMART" id="SM00729">
    <property type="entry name" value="Elp3"/>
    <property type="match status" value="1"/>
</dbReference>
<dbReference type="NCBIfam" id="TIGR04085">
    <property type="entry name" value="rSAM_more_4Fe4S"/>
    <property type="match status" value="1"/>
</dbReference>
<proteinExistence type="predicted"/>
<dbReference type="InterPro" id="IPR006638">
    <property type="entry name" value="Elp3/MiaA/NifB-like_rSAM"/>
</dbReference>
<evidence type="ECO:0000256" key="3">
    <source>
        <dbReference type="ARBA" id="ARBA00022691"/>
    </source>
</evidence>
<dbReference type="RefSeq" id="WP_095416526.1">
    <property type="nucleotide sequence ID" value="NZ_CP018477.1"/>
</dbReference>
<dbReference type="KEGG" id="ttf:THTE_4232"/>
<keyword evidence="7" id="KW-0411">Iron-sulfur</keyword>
<dbReference type="AlphaFoldDB" id="A0A286RLI5"/>
<dbReference type="InterPro" id="IPR050377">
    <property type="entry name" value="Radical_SAM_PqqE_MftC-like"/>
</dbReference>
<keyword evidence="2" id="KW-0004">4Fe-4S</keyword>
<dbReference type="InterPro" id="IPR058240">
    <property type="entry name" value="rSAM_sf"/>
</dbReference>
<dbReference type="Gene3D" id="3.20.20.70">
    <property type="entry name" value="Aldolase class I"/>
    <property type="match status" value="1"/>
</dbReference>
<dbReference type="PANTHER" id="PTHR11228">
    <property type="entry name" value="RADICAL SAM DOMAIN PROTEIN"/>
    <property type="match status" value="1"/>
</dbReference>
<dbReference type="PIRSF" id="PIRSF037420">
    <property type="entry name" value="PQQ_syn_pqqE"/>
    <property type="match status" value="1"/>
</dbReference>
<dbReference type="PROSITE" id="PS51918">
    <property type="entry name" value="RADICAL_SAM"/>
    <property type="match status" value="1"/>
</dbReference>
<dbReference type="SFLD" id="SFLDG01386">
    <property type="entry name" value="main_SPASM_domain-containing"/>
    <property type="match status" value="1"/>
</dbReference>
<keyword evidence="5" id="KW-0560">Oxidoreductase</keyword>
<keyword evidence="4" id="KW-0479">Metal-binding</keyword>
<feature type="domain" description="Radical SAM core" evidence="8">
    <location>
        <begin position="14"/>
        <end position="223"/>
    </location>
</feature>
<accession>A0A286RLI5</accession>
<dbReference type="SFLD" id="SFLDG01067">
    <property type="entry name" value="SPASM/twitch_domain_containing"/>
    <property type="match status" value="1"/>
</dbReference>
<dbReference type="InterPro" id="IPR023885">
    <property type="entry name" value="4Fe4S-binding_SPASM_dom"/>
</dbReference>
<dbReference type="InterPro" id="IPR017200">
    <property type="entry name" value="PqqE-like"/>
</dbReference>
<protein>
    <submittedName>
        <fullName evidence="9">Radical SAM domain heme biosynthesis protein</fullName>
    </submittedName>
</protein>
<dbReference type="GO" id="GO:0046872">
    <property type="term" value="F:metal ion binding"/>
    <property type="evidence" value="ECO:0007669"/>
    <property type="project" value="UniProtKB-KW"/>
</dbReference>
<dbReference type="EMBL" id="CP018477">
    <property type="protein sequence ID" value="ASV76833.1"/>
    <property type="molecule type" value="Genomic_DNA"/>
</dbReference>
<evidence type="ECO:0000256" key="4">
    <source>
        <dbReference type="ARBA" id="ARBA00022723"/>
    </source>
</evidence>
<dbReference type="InterPro" id="IPR000385">
    <property type="entry name" value="MoaA_NifB_PqqE_Fe-S-bd_CS"/>
</dbReference>
<dbReference type="InterPro" id="IPR007197">
    <property type="entry name" value="rSAM"/>
</dbReference>
<dbReference type="Proteomes" id="UP000215086">
    <property type="component" value="Chromosome"/>
</dbReference>
<evidence type="ECO:0000256" key="5">
    <source>
        <dbReference type="ARBA" id="ARBA00023002"/>
    </source>
</evidence>
<sequence>MQAGSVPSYDHLIDLAPLLVQVELTEDCNLRCRFCYNSQRPRYCTNAIPILESLARQQVMQVTLTGGEPLLHPGFFDVLRCAVELFPNVMILSNGTLMNDVAVKRLHEFPIVSVSVSVHGIRKTHDALTGVEGSFDRTIRAIREFLERDKIPIASNFVLNAANAHELGEVVEFFQRIGLRYMTITRFLPVGVGANSKHLCPTGEQLVEAFHIVDLIRREETYPHIEIAEAIPFCALPPELQYLANTCSYGYDRFYVDVTGELMVCGLSRIKLGGNILTKSISEIKCCSPVFAAFVRNEHVPARCKTCKLFPHCHGGCRAAAKSTTGEWCGTRDYHMAGGVSRQNLG</sequence>
<keyword evidence="6" id="KW-0408">Iron</keyword>
<evidence type="ECO:0000256" key="2">
    <source>
        <dbReference type="ARBA" id="ARBA00022485"/>
    </source>
</evidence>
<evidence type="ECO:0000259" key="8">
    <source>
        <dbReference type="PROSITE" id="PS51918"/>
    </source>
</evidence>
<dbReference type="PANTHER" id="PTHR11228:SF7">
    <property type="entry name" value="PQQA PEPTIDE CYCLASE"/>
    <property type="match status" value="1"/>
</dbReference>
<dbReference type="InterPro" id="IPR013785">
    <property type="entry name" value="Aldolase_TIM"/>
</dbReference>
<gene>
    <name evidence="9" type="ORF">THTE_4232</name>
</gene>
<dbReference type="GO" id="GO:0016491">
    <property type="term" value="F:oxidoreductase activity"/>
    <property type="evidence" value="ECO:0007669"/>
    <property type="project" value="UniProtKB-KW"/>
</dbReference>
<reference evidence="9 10" key="1">
    <citation type="journal article" name="Front. Microbiol.">
        <title>Sugar Metabolism of the First Thermophilic Planctomycete Thermogutta terrifontis: Comparative Genomic and Transcriptomic Approaches.</title>
        <authorList>
            <person name="Elcheninov A.G."/>
            <person name="Menzel P."/>
            <person name="Gudbergsdottir S.R."/>
            <person name="Slesarev A.I."/>
            <person name="Kadnikov V.V."/>
            <person name="Krogh A."/>
            <person name="Bonch-Osmolovskaya E.A."/>
            <person name="Peng X."/>
            <person name="Kublanov I.V."/>
        </authorList>
    </citation>
    <scope>NUCLEOTIDE SEQUENCE [LARGE SCALE GENOMIC DNA]</scope>
    <source>
        <strain evidence="9 10">R1</strain>
    </source>
</reference>
<evidence type="ECO:0000313" key="9">
    <source>
        <dbReference type="EMBL" id="ASV76833.1"/>
    </source>
</evidence>
<evidence type="ECO:0000256" key="7">
    <source>
        <dbReference type="ARBA" id="ARBA00023014"/>
    </source>
</evidence>
<dbReference type="PROSITE" id="PS01305">
    <property type="entry name" value="MOAA_NIFB_PQQE"/>
    <property type="match status" value="1"/>
</dbReference>
<dbReference type="GO" id="GO:0032324">
    <property type="term" value="P:molybdopterin cofactor biosynthetic process"/>
    <property type="evidence" value="ECO:0007669"/>
    <property type="project" value="UniProtKB-ARBA"/>
</dbReference>
<dbReference type="GO" id="GO:0051539">
    <property type="term" value="F:4 iron, 4 sulfur cluster binding"/>
    <property type="evidence" value="ECO:0007669"/>
    <property type="project" value="UniProtKB-KW"/>
</dbReference>
<dbReference type="Pfam" id="PF04055">
    <property type="entry name" value="Radical_SAM"/>
    <property type="match status" value="1"/>
</dbReference>
<keyword evidence="10" id="KW-1185">Reference proteome</keyword>
<keyword evidence="3" id="KW-0949">S-adenosyl-L-methionine</keyword>
<evidence type="ECO:0000256" key="6">
    <source>
        <dbReference type="ARBA" id="ARBA00023004"/>
    </source>
</evidence>
<dbReference type="OrthoDB" id="7021155at2"/>
<dbReference type="CDD" id="cd01335">
    <property type="entry name" value="Radical_SAM"/>
    <property type="match status" value="1"/>
</dbReference>
<evidence type="ECO:0000256" key="1">
    <source>
        <dbReference type="ARBA" id="ARBA00001966"/>
    </source>
</evidence>
<dbReference type="SUPFAM" id="SSF102114">
    <property type="entry name" value="Radical SAM enzymes"/>
    <property type="match status" value="1"/>
</dbReference>